<name>A0A1T3M9I9_9FLAO</name>
<dbReference type="InterPro" id="IPR012938">
    <property type="entry name" value="Glc/Sorbosone_DH"/>
</dbReference>
<organism evidence="2 3">
    <name type="scientific">Elizabethkingia occulta</name>
    <dbReference type="NCBI Taxonomy" id="1867263"/>
    <lineage>
        <taxon>Bacteria</taxon>
        <taxon>Pseudomonadati</taxon>
        <taxon>Bacteroidota</taxon>
        <taxon>Flavobacteriia</taxon>
        <taxon>Flavobacteriales</taxon>
        <taxon>Weeksellaceae</taxon>
        <taxon>Elizabethkingia</taxon>
    </lineage>
</organism>
<protein>
    <submittedName>
        <fullName evidence="2">Glucose dehydrogenase</fullName>
    </submittedName>
</protein>
<evidence type="ECO:0000313" key="2">
    <source>
        <dbReference type="EMBL" id="OPC61295.1"/>
    </source>
</evidence>
<dbReference type="RefSeq" id="WP_078773339.1">
    <property type="nucleotide sequence ID" value="NZ_CBCSBR010000013.1"/>
</dbReference>
<proteinExistence type="predicted"/>
<accession>A0A1T3M9I9</accession>
<keyword evidence="3" id="KW-1185">Reference proteome</keyword>
<dbReference type="PANTHER" id="PTHR19328">
    <property type="entry name" value="HEDGEHOG-INTERACTING PROTEIN"/>
    <property type="match status" value="1"/>
</dbReference>
<gene>
    <name evidence="2" type="ORF">BAZ10_12650</name>
</gene>
<dbReference type="Pfam" id="PF07995">
    <property type="entry name" value="GSDH"/>
    <property type="match status" value="1"/>
</dbReference>
<dbReference type="PANTHER" id="PTHR19328:SF75">
    <property type="entry name" value="ALDOSE SUGAR DEHYDROGENASE YLII"/>
    <property type="match status" value="1"/>
</dbReference>
<reference evidence="2 3" key="1">
    <citation type="submission" date="2016-06" db="EMBL/GenBank/DDBJ databases">
        <title>Revisiting the taxonomy of the Elizabethkingia Genus based on Whole-Genome Sequencing, Optical Mapping, and MALDI-TOF.</title>
        <authorList>
            <person name="Nicholson A.C."/>
        </authorList>
    </citation>
    <scope>NUCLEOTIDE SEQUENCE [LARGE SCALE GENOMIC DNA]</scope>
    <source>
        <strain evidence="2 3">G4070</strain>
    </source>
</reference>
<dbReference type="AlphaFoldDB" id="A0A1T3M9I9"/>
<dbReference type="InterPro" id="IPR011041">
    <property type="entry name" value="Quinoprot_gluc/sorb_DH_b-prop"/>
</dbReference>
<dbReference type="Proteomes" id="UP000190813">
    <property type="component" value="Unassembled WGS sequence"/>
</dbReference>
<dbReference type="PROSITE" id="PS51257">
    <property type="entry name" value="PROKAR_LIPOPROTEIN"/>
    <property type="match status" value="1"/>
</dbReference>
<evidence type="ECO:0000259" key="1">
    <source>
        <dbReference type="Pfam" id="PF07995"/>
    </source>
</evidence>
<comment type="caution">
    <text evidence="2">The sequence shown here is derived from an EMBL/GenBank/DDBJ whole genome shotgun (WGS) entry which is preliminary data.</text>
</comment>
<dbReference type="Gene3D" id="2.120.10.30">
    <property type="entry name" value="TolB, C-terminal domain"/>
    <property type="match status" value="1"/>
</dbReference>
<dbReference type="InterPro" id="IPR011042">
    <property type="entry name" value="6-blade_b-propeller_TolB-like"/>
</dbReference>
<dbReference type="EMBL" id="MAHX01000021">
    <property type="protein sequence ID" value="OPC61295.1"/>
    <property type="molecule type" value="Genomic_DNA"/>
</dbReference>
<evidence type="ECO:0000313" key="3">
    <source>
        <dbReference type="Proteomes" id="UP000190813"/>
    </source>
</evidence>
<feature type="domain" description="Glucose/Sorbosone dehydrogenase" evidence="1">
    <location>
        <begin position="67"/>
        <end position="394"/>
    </location>
</feature>
<dbReference type="SUPFAM" id="SSF50952">
    <property type="entry name" value="Soluble quinoprotein glucose dehydrogenase"/>
    <property type="match status" value="1"/>
</dbReference>
<sequence length="401" mass="44317">MRAIILASVLSVIAGCQEKLHDTVAPGKSVETESPNTNYKPAFEGQTRIQGITTSTPLNVEEIAKGLSKPWGIIVLKDGRLLITEKTGTLRIIDRDNKLSQPITGLPEVNSNGQGGLLDIVADPEFDQNRILYWVFSERKDGKNATVVAKGRLADDEKVVENAQVIYRAEPAYDGILHYGGRIIFDKDENLFVSTGERSDLVTRPQAQQLNSALGKVLKITKDGKPAPGNPYIGQQNVRPEIYSYGHRNVQGLALHPETGDLWESEFGPRGGDEINLIKPAKNYGWPIITYGIEYDGKTIGEGITQKTGMEQPVYYWDPVVSPSGMIFYSGNVIPEWKNNLLIGCLSGQHIVRLDIKNNKVVGEERLLGDKNERFRDLAQGLNGEIYAVTDSGKVFRISKK</sequence>